<keyword evidence="7 12" id="KW-0411">Iron-sulfur</keyword>
<evidence type="ECO:0000256" key="9">
    <source>
        <dbReference type="ARBA" id="ARBA00023150"/>
    </source>
</evidence>
<dbReference type="InterPro" id="IPR010505">
    <property type="entry name" value="MoaA_twitch"/>
</dbReference>
<dbReference type="PANTHER" id="PTHR22960">
    <property type="entry name" value="MOLYBDOPTERIN COFACTOR SYNTHESIS PROTEIN A"/>
    <property type="match status" value="1"/>
</dbReference>
<feature type="binding site" evidence="12">
    <location>
        <position position="97"/>
    </location>
    <ligand>
        <name>GTP</name>
        <dbReference type="ChEBI" id="CHEBI:37565"/>
    </ligand>
</feature>
<evidence type="ECO:0000313" key="16">
    <source>
        <dbReference type="Proteomes" id="UP001589707"/>
    </source>
</evidence>
<dbReference type="SFLD" id="SFLDG01386">
    <property type="entry name" value="main_SPASM_domain-containing"/>
    <property type="match status" value="1"/>
</dbReference>
<evidence type="ECO:0000256" key="12">
    <source>
        <dbReference type="HAMAP-Rule" id="MF_01225"/>
    </source>
</evidence>
<evidence type="ECO:0000256" key="7">
    <source>
        <dbReference type="ARBA" id="ARBA00023014"/>
    </source>
</evidence>
<feature type="binding site" evidence="12">
    <location>
        <position position="53"/>
    </location>
    <ligand>
        <name>[4Fe-4S] cluster</name>
        <dbReference type="ChEBI" id="CHEBI:49883"/>
        <label>1</label>
        <note>4Fe-4S-S-AdoMet</note>
    </ligand>
</feature>
<dbReference type="PROSITE" id="PS51918">
    <property type="entry name" value="RADICAL_SAM"/>
    <property type="match status" value="1"/>
</dbReference>
<comment type="caution">
    <text evidence="15">The sequence shown here is derived from an EMBL/GenBank/DDBJ whole genome shotgun (WGS) entry which is preliminary data.</text>
</comment>
<gene>
    <name evidence="12 15" type="primary">moaA</name>
    <name evidence="15" type="ORF">ACFFN1_05460</name>
</gene>
<evidence type="ECO:0000256" key="6">
    <source>
        <dbReference type="ARBA" id="ARBA00023004"/>
    </source>
</evidence>
<dbReference type="InterPro" id="IPR040064">
    <property type="entry name" value="MoaA-like"/>
</dbReference>
<dbReference type="Proteomes" id="UP001589707">
    <property type="component" value="Unassembled WGS sequence"/>
</dbReference>
<dbReference type="PROSITE" id="PS01305">
    <property type="entry name" value="MOAA_NIFB_PQQE"/>
    <property type="match status" value="1"/>
</dbReference>
<dbReference type="SMART" id="SM00729">
    <property type="entry name" value="Elp3"/>
    <property type="match status" value="1"/>
</dbReference>
<keyword evidence="9 12" id="KW-0501">Molybdenum cofactor biosynthesis</keyword>
<name>A0ABV5X087_9MICO</name>
<dbReference type="CDD" id="cd21117">
    <property type="entry name" value="Twitch_MoaA"/>
    <property type="match status" value="1"/>
</dbReference>
<evidence type="ECO:0000256" key="5">
    <source>
        <dbReference type="ARBA" id="ARBA00022741"/>
    </source>
</evidence>
<evidence type="ECO:0000259" key="14">
    <source>
        <dbReference type="PROSITE" id="PS51918"/>
    </source>
</evidence>
<comment type="cofactor">
    <cofactor evidence="12">
        <name>[4Fe-4S] cluster</name>
        <dbReference type="ChEBI" id="CHEBI:49883"/>
    </cofactor>
    <text evidence="12">Binds 2 [4Fe-4S] clusters. Binds 1 [4Fe-4S] cluster coordinated with 3 cysteines and an exchangeable S-adenosyl-L-methionine and 1 [4Fe-4S] cluster coordinated with 3 cysteines and the GTP-derived substrate.</text>
</comment>
<feature type="binding site" evidence="12">
    <location>
        <position position="303"/>
    </location>
    <ligand>
        <name>[4Fe-4S] cluster</name>
        <dbReference type="ChEBI" id="CHEBI:49883"/>
        <label>2</label>
        <note>4Fe-4S-substrate</note>
    </ligand>
</feature>
<dbReference type="EMBL" id="JBHMAU010000038">
    <property type="protein sequence ID" value="MFB9775860.1"/>
    <property type="molecule type" value="Genomic_DNA"/>
</dbReference>
<evidence type="ECO:0000256" key="3">
    <source>
        <dbReference type="ARBA" id="ARBA00022691"/>
    </source>
</evidence>
<keyword evidence="2 12" id="KW-0004">4Fe-4S</keyword>
<protein>
    <recommendedName>
        <fullName evidence="1 12">GTP 3',8-cyclase</fullName>
        <ecNumber evidence="1 12">4.1.99.22</ecNumber>
    </recommendedName>
    <alternativeName>
        <fullName evidence="12">Molybdenum cofactor biosynthesis protein A</fullName>
    </alternativeName>
</protein>
<dbReference type="Gene3D" id="3.20.20.70">
    <property type="entry name" value="Aldolase class I"/>
    <property type="match status" value="1"/>
</dbReference>
<comment type="pathway">
    <text evidence="12">Cofactor biosynthesis; molybdopterin biosynthesis.</text>
</comment>
<evidence type="ECO:0000256" key="11">
    <source>
        <dbReference type="ARBA" id="ARBA00048697"/>
    </source>
</evidence>
<feature type="binding site" evidence="12">
    <location>
        <position position="59"/>
    </location>
    <ligand>
        <name>S-adenosyl-L-methionine</name>
        <dbReference type="ChEBI" id="CHEBI:59789"/>
    </ligand>
</feature>
<feature type="domain" description="Radical SAM core" evidence="14">
    <location>
        <begin position="37"/>
        <end position="263"/>
    </location>
</feature>
<dbReference type="NCBIfam" id="TIGR02666">
    <property type="entry name" value="moaA"/>
    <property type="match status" value="1"/>
</dbReference>
<dbReference type="InterPro" id="IPR006638">
    <property type="entry name" value="Elp3/MiaA/NifB-like_rSAM"/>
</dbReference>
<keyword evidence="16" id="KW-1185">Reference proteome</keyword>
<keyword evidence="8 12" id="KW-0342">GTP-binding</keyword>
<evidence type="ECO:0000256" key="2">
    <source>
        <dbReference type="ARBA" id="ARBA00022485"/>
    </source>
</evidence>
<keyword evidence="3 12" id="KW-0949">S-adenosyl-L-methionine</keyword>
<feature type="binding site" evidence="12">
    <location>
        <position position="57"/>
    </location>
    <ligand>
        <name>[4Fe-4S] cluster</name>
        <dbReference type="ChEBI" id="CHEBI:49883"/>
        <label>1</label>
        <note>4Fe-4S-S-AdoMet</note>
    </ligand>
</feature>
<comment type="subunit">
    <text evidence="12">Monomer and homodimer.</text>
</comment>
<evidence type="ECO:0000256" key="1">
    <source>
        <dbReference type="ARBA" id="ARBA00012167"/>
    </source>
</evidence>
<keyword evidence="5 12" id="KW-0547">Nucleotide-binding</keyword>
<proteinExistence type="inferred from homology"/>
<feature type="region of interest" description="Disordered" evidence="13">
    <location>
        <begin position="358"/>
        <end position="378"/>
    </location>
</feature>
<feature type="binding site" evidence="12">
    <location>
        <position position="152"/>
    </location>
    <ligand>
        <name>S-adenosyl-L-methionine</name>
        <dbReference type="ChEBI" id="CHEBI:59789"/>
    </ligand>
</feature>
<organism evidence="15 16">
    <name type="scientific">Brevibacterium otitidis</name>
    <dbReference type="NCBI Taxonomy" id="53364"/>
    <lineage>
        <taxon>Bacteria</taxon>
        <taxon>Bacillati</taxon>
        <taxon>Actinomycetota</taxon>
        <taxon>Actinomycetes</taxon>
        <taxon>Micrococcales</taxon>
        <taxon>Brevibacteriaceae</taxon>
        <taxon>Brevibacterium</taxon>
    </lineage>
</organism>
<feature type="binding site" evidence="12">
    <location>
        <position position="189"/>
    </location>
    <ligand>
        <name>GTP</name>
        <dbReference type="ChEBI" id="CHEBI:37565"/>
    </ligand>
</feature>
<keyword evidence="10 12" id="KW-0456">Lyase</keyword>
<dbReference type="SFLD" id="SFLDG01067">
    <property type="entry name" value="SPASM/twitch_domain_containing"/>
    <property type="match status" value="1"/>
</dbReference>
<evidence type="ECO:0000313" key="15">
    <source>
        <dbReference type="EMBL" id="MFB9775860.1"/>
    </source>
</evidence>
<comment type="catalytic activity">
    <reaction evidence="11 12">
        <text>GTP + AH2 + S-adenosyl-L-methionine = (8S)-3',8-cyclo-7,8-dihydroguanosine 5'-triphosphate + 5'-deoxyadenosine + L-methionine + A + H(+)</text>
        <dbReference type="Rhea" id="RHEA:49576"/>
        <dbReference type="ChEBI" id="CHEBI:13193"/>
        <dbReference type="ChEBI" id="CHEBI:15378"/>
        <dbReference type="ChEBI" id="CHEBI:17319"/>
        <dbReference type="ChEBI" id="CHEBI:17499"/>
        <dbReference type="ChEBI" id="CHEBI:37565"/>
        <dbReference type="ChEBI" id="CHEBI:57844"/>
        <dbReference type="ChEBI" id="CHEBI:59789"/>
        <dbReference type="ChEBI" id="CHEBI:131766"/>
        <dbReference type="EC" id="4.1.99.22"/>
    </reaction>
</comment>
<dbReference type="CDD" id="cd01335">
    <property type="entry name" value="Radical_SAM"/>
    <property type="match status" value="1"/>
</dbReference>
<dbReference type="RefSeq" id="WP_376839360.1">
    <property type="nucleotide sequence ID" value="NZ_JBHMAU010000038.1"/>
</dbReference>
<reference evidence="15 16" key="1">
    <citation type="submission" date="2024-09" db="EMBL/GenBank/DDBJ databases">
        <authorList>
            <person name="Sun Q."/>
            <person name="Mori K."/>
        </authorList>
    </citation>
    <scope>NUCLEOTIDE SEQUENCE [LARGE SCALE GENOMIC DNA]</scope>
    <source>
        <strain evidence="15 16">JCM 11683</strain>
    </source>
</reference>
<dbReference type="InterPro" id="IPR000385">
    <property type="entry name" value="MoaA_NifB_PqqE_Fe-S-bd_CS"/>
</dbReference>
<dbReference type="EC" id="4.1.99.22" evidence="1 12"/>
<sequence>MSVELGLPTVRPTAGSVAASLARRAADAPASGPLLDQFGRAGTDLRVSLTDKCNLRCTYCMPAEGMDWMPQDSLLTAAEVVRLVRIAVRDLGVEKLRLTGGEPLIRPDLEAIIAAIRTEHPELPIAITTNGIGLAARAGRLAAAGLSRINVSLDTIDAQTYAQLARRDRLTQVLAGIDAAQAAGLAPVKINAVLMRGVNDDQAAELLDFALARGLELRFIEQMPLDGDHGWTRANMVTAAQIRTQLSARWDLVADDVPRGGAPAQRWRVYPHGTTASGPDAAGEPLGRVGIIASVTEPFCGDCTRTRITAEGKIRSCLFSHEEFDLSLLLRSDADDAAVGQAWRQAMWLKPRAHGMGRPGLDSDDYVQPERSMSAIGG</sequence>
<dbReference type="InterPro" id="IPR013785">
    <property type="entry name" value="Aldolase_TIM"/>
</dbReference>
<dbReference type="InterPro" id="IPR013483">
    <property type="entry name" value="MoaA"/>
</dbReference>
<dbReference type="HAMAP" id="MF_01225_B">
    <property type="entry name" value="MoaA_B"/>
    <property type="match status" value="1"/>
</dbReference>
<keyword evidence="6 12" id="KW-0408">Iron</keyword>
<dbReference type="PANTHER" id="PTHR22960:SF0">
    <property type="entry name" value="MOLYBDENUM COFACTOR BIOSYNTHESIS PROTEIN 1"/>
    <property type="match status" value="1"/>
</dbReference>
<dbReference type="InterPro" id="IPR050105">
    <property type="entry name" value="MoCo_biosynth_MoaA/MoaC"/>
</dbReference>
<evidence type="ECO:0000256" key="4">
    <source>
        <dbReference type="ARBA" id="ARBA00022723"/>
    </source>
</evidence>
<feature type="binding site" evidence="12">
    <location>
        <begin position="305"/>
        <end position="307"/>
    </location>
    <ligand>
        <name>GTP</name>
        <dbReference type="ChEBI" id="CHEBI:37565"/>
    </ligand>
</feature>
<keyword evidence="4 12" id="KW-0479">Metal-binding</keyword>
<feature type="binding site" evidence="12">
    <location>
        <position position="128"/>
    </location>
    <ligand>
        <name>GTP</name>
        <dbReference type="ChEBI" id="CHEBI:37565"/>
    </ligand>
</feature>
<dbReference type="Pfam" id="PF04055">
    <property type="entry name" value="Radical_SAM"/>
    <property type="match status" value="1"/>
</dbReference>
<dbReference type="GO" id="GO:0061798">
    <property type="term" value="F:GTP 3',8'-cyclase activity"/>
    <property type="evidence" value="ECO:0007669"/>
    <property type="project" value="UniProtKB-EC"/>
</dbReference>
<feature type="binding site" evidence="12">
    <location>
        <position position="300"/>
    </location>
    <ligand>
        <name>[4Fe-4S] cluster</name>
        <dbReference type="ChEBI" id="CHEBI:49883"/>
        <label>2</label>
        <note>4Fe-4S-substrate</note>
    </ligand>
</feature>
<dbReference type="SUPFAM" id="SSF102114">
    <property type="entry name" value="Radical SAM enzymes"/>
    <property type="match status" value="1"/>
</dbReference>
<dbReference type="SFLD" id="SFLDS00029">
    <property type="entry name" value="Radical_SAM"/>
    <property type="match status" value="1"/>
</dbReference>
<evidence type="ECO:0000256" key="8">
    <source>
        <dbReference type="ARBA" id="ARBA00023134"/>
    </source>
</evidence>
<feature type="binding site" evidence="12">
    <location>
        <position position="60"/>
    </location>
    <ligand>
        <name>[4Fe-4S] cluster</name>
        <dbReference type="ChEBI" id="CHEBI:49883"/>
        <label>1</label>
        <note>4Fe-4S-S-AdoMet</note>
    </ligand>
</feature>
<feature type="binding site" evidence="12">
    <location>
        <position position="101"/>
    </location>
    <ligand>
        <name>S-adenosyl-L-methionine</name>
        <dbReference type="ChEBI" id="CHEBI:59789"/>
    </ligand>
</feature>
<comment type="function">
    <text evidence="12">Catalyzes the cyclization of GTP to (8S)-3',8-cyclo-7,8-dihydroguanosine 5'-triphosphate.</text>
</comment>
<dbReference type="InterPro" id="IPR058240">
    <property type="entry name" value="rSAM_sf"/>
</dbReference>
<evidence type="ECO:0000256" key="10">
    <source>
        <dbReference type="ARBA" id="ARBA00023239"/>
    </source>
</evidence>
<dbReference type="SFLD" id="SFLDG01383">
    <property type="entry name" value="cyclic_pyranopterin_phosphate"/>
    <property type="match status" value="1"/>
</dbReference>
<comment type="similarity">
    <text evidence="12">Belongs to the radical SAM superfamily. MoaA family.</text>
</comment>
<accession>A0ABV5X087</accession>
<dbReference type="Pfam" id="PF06463">
    <property type="entry name" value="Mob_synth_C"/>
    <property type="match status" value="1"/>
</dbReference>
<feature type="binding site" evidence="12">
    <location>
        <position position="317"/>
    </location>
    <ligand>
        <name>[4Fe-4S] cluster</name>
        <dbReference type="ChEBI" id="CHEBI:49883"/>
        <label>2</label>
        <note>4Fe-4S-substrate</note>
    </ligand>
</feature>
<feature type="binding site" evidence="12">
    <location>
        <position position="46"/>
    </location>
    <ligand>
        <name>GTP</name>
        <dbReference type="ChEBI" id="CHEBI:37565"/>
    </ligand>
</feature>
<feature type="binding site" evidence="12">
    <location>
        <position position="223"/>
    </location>
    <ligand>
        <name>S-adenosyl-L-methionine</name>
        <dbReference type="ChEBI" id="CHEBI:59789"/>
    </ligand>
</feature>
<dbReference type="InterPro" id="IPR007197">
    <property type="entry name" value="rSAM"/>
</dbReference>
<evidence type="ECO:0000256" key="13">
    <source>
        <dbReference type="SAM" id="MobiDB-lite"/>
    </source>
</evidence>